<accession>A0A7R9UCC4</accession>
<dbReference type="AlphaFoldDB" id="A0A7R9UCC4"/>
<organism evidence="1">
    <name type="scientific">Pinguiococcus pyrenoidosus</name>
    <dbReference type="NCBI Taxonomy" id="172671"/>
    <lineage>
        <taxon>Eukaryota</taxon>
        <taxon>Sar</taxon>
        <taxon>Stramenopiles</taxon>
        <taxon>Ochrophyta</taxon>
        <taxon>Pinguiophyceae</taxon>
        <taxon>Pinguiochrysidales</taxon>
        <taxon>Pinguiochrysidaceae</taxon>
        <taxon>Pinguiococcus</taxon>
    </lineage>
</organism>
<sequence length="109" mass="12224">MPLLWSSQVSRTQIASGGRGPVPRRRALRLGCSCFWFDVLNECGASERERRGARNGKRSLKLFAPRMSGWGTQLTFRLFGASRSLQTPKMVDLAEWDEVRARGVGGRKV</sequence>
<reference evidence="1" key="1">
    <citation type="submission" date="2021-01" db="EMBL/GenBank/DDBJ databases">
        <authorList>
            <person name="Corre E."/>
            <person name="Pelletier E."/>
            <person name="Niang G."/>
            <person name="Scheremetjew M."/>
            <person name="Finn R."/>
            <person name="Kale V."/>
            <person name="Holt S."/>
            <person name="Cochrane G."/>
            <person name="Meng A."/>
            <person name="Brown T."/>
            <person name="Cohen L."/>
        </authorList>
    </citation>
    <scope>NUCLEOTIDE SEQUENCE</scope>
    <source>
        <strain evidence="1">CCMP2078</strain>
    </source>
</reference>
<gene>
    <name evidence="1" type="ORF">PPYR1160_LOCUS9386</name>
</gene>
<protein>
    <submittedName>
        <fullName evidence="1">Uncharacterized protein</fullName>
    </submittedName>
</protein>
<dbReference type="EMBL" id="HBEA01012327">
    <property type="protein sequence ID" value="CAD8259884.1"/>
    <property type="molecule type" value="Transcribed_RNA"/>
</dbReference>
<proteinExistence type="predicted"/>
<evidence type="ECO:0000313" key="1">
    <source>
        <dbReference type="EMBL" id="CAD8259884.1"/>
    </source>
</evidence>
<name>A0A7R9UCC4_9STRA</name>